<dbReference type="Gene3D" id="3.50.50.60">
    <property type="entry name" value="FAD/NAD(P)-binding domain"/>
    <property type="match status" value="1"/>
</dbReference>
<feature type="domain" description="RsdA/BaiN/AoA(So)-like insert" evidence="5">
    <location>
        <begin position="193"/>
        <end position="355"/>
    </location>
</feature>
<reference evidence="6" key="1">
    <citation type="submission" date="2024-07" db="EMBL/GenBank/DDBJ databases">
        <authorList>
            <person name="Li X.-J."/>
            <person name="Wang X."/>
        </authorList>
    </citation>
    <scope>NUCLEOTIDE SEQUENCE</scope>
    <source>
        <strain evidence="6">HSP-334</strain>
    </source>
</reference>
<name>A0AB39VIU7_9FUSO</name>
<evidence type="ECO:0000259" key="5">
    <source>
        <dbReference type="Pfam" id="PF22780"/>
    </source>
</evidence>
<dbReference type="SUPFAM" id="SSF51905">
    <property type="entry name" value="FAD/NAD(P)-binding domain"/>
    <property type="match status" value="1"/>
</dbReference>
<dbReference type="EMBL" id="CP165644">
    <property type="protein sequence ID" value="XDU67306.1"/>
    <property type="molecule type" value="Genomic_DNA"/>
</dbReference>
<gene>
    <name evidence="6" type="ORF">AB8B22_02515</name>
</gene>
<keyword evidence="2" id="KW-0285">Flavoprotein</keyword>
<dbReference type="InterPro" id="IPR023166">
    <property type="entry name" value="BaiN-like_dom_sf"/>
</dbReference>
<evidence type="ECO:0000256" key="1">
    <source>
        <dbReference type="ARBA" id="ARBA00001974"/>
    </source>
</evidence>
<dbReference type="AlphaFoldDB" id="A0AB39VIU7"/>
<dbReference type="PANTHER" id="PTHR42887">
    <property type="entry name" value="OS12G0638800 PROTEIN"/>
    <property type="match status" value="1"/>
</dbReference>
<evidence type="ECO:0000256" key="3">
    <source>
        <dbReference type="ARBA" id="ARBA00022827"/>
    </source>
</evidence>
<dbReference type="InterPro" id="IPR036188">
    <property type="entry name" value="FAD/NAD-bd_sf"/>
</dbReference>
<protein>
    <submittedName>
        <fullName evidence="6">Aminoacetone oxidase family FAD-binding enzyme</fullName>
    </submittedName>
</protein>
<dbReference type="InterPro" id="IPR057661">
    <property type="entry name" value="RsdA/BaiN/AoA(So)_Rossmann"/>
</dbReference>
<dbReference type="Pfam" id="PF03486">
    <property type="entry name" value="HI0933_like"/>
    <property type="match status" value="1"/>
</dbReference>
<organism evidence="6">
    <name type="scientific">Leptotrichia rugosa</name>
    <dbReference type="NCBI Taxonomy" id="3239302"/>
    <lineage>
        <taxon>Bacteria</taxon>
        <taxon>Fusobacteriati</taxon>
        <taxon>Fusobacteriota</taxon>
        <taxon>Fusobacteriia</taxon>
        <taxon>Fusobacteriales</taxon>
        <taxon>Leptotrichiaceae</taxon>
        <taxon>Leptotrichia</taxon>
    </lineage>
</organism>
<dbReference type="Gene3D" id="2.40.30.10">
    <property type="entry name" value="Translation factors"/>
    <property type="match status" value="1"/>
</dbReference>
<accession>A0AB39VIU7</accession>
<dbReference type="SUPFAM" id="SSF160996">
    <property type="entry name" value="HI0933 insert domain-like"/>
    <property type="match status" value="1"/>
</dbReference>
<dbReference type="PRINTS" id="PR00368">
    <property type="entry name" value="FADPNR"/>
</dbReference>
<dbReference type="PANTHER" id="PTHR42887:SF2">
    <property type="entry name" value="OS12G0638800 PROTEIN"/>
    <property type="match status" value="1"/>
</dbReference>
<dbReference type="InterPro" id="IPR004792">
    <property type="entry name" value="BaiN-like"/>
</dbReference>
<dbReference type="InterPro" id="IPR055178">
    <property type="entry name" value="RsdA/BaiN/AoA(So)-like_dom"/>
</dbReference>
<dbReference type="NCBIfam" id="TIGR00275">
    <property type="entry name" value="aminoacetone oxidase family FAD-binding enzyme"/>
    <property type="match status" value="1"/>
</dbReference>
<dbReference type="Gene3D" id="1.10.8.260">
    <property type="entry name" value="HI0933 insert domain-like"/>
    <property type="match status" value="1"/>
</dbReference>
<feature type="domain" description="RsdA/BaiN/AoA(So)-like Rossmann fold-like" evidence="4">
    <location>
        <begin position="4"/>
        <end position="408"/>
    </location>
</feature>
<dbReference type="PRINTS" id="PR00411">
    <property type="entry name" value="PNDRDTASEI"/>
</dbReference>
<proteinExistence type="predicted"/>
<evidence type="ECO:0000313" key="6">
    <source>
        <dbReference type="EMBL" id="XDU67306.1"/>
    </source>
</evidence>
<dbReference type="KEGG" id="lrug:AB8B22_02515"/>
<comment type="cofactor">
    <cofactor evidence="1">
        <name>FAD</name>
        <dbReference type="ChEBI" id="CHEBI:57692"/>
    </cofactor>
</comment>
<sequence>MKTEVTVIGGGAAGLMAAITAKKNGRDVVILERKDRILKKVLVTGNGRCNLSNVNATNENYFGIEKQKQDINHILNNFLPTDVIDFFENKVGIICNEESRGKLYPLSGQAASIVDGLRFYAQNLRIPIYTDFYVTKVTKEMFEFKIFSEDKRQINSKKIILATGGISYPELGSNGSGYQIAENFGHSLTKLVPTIVQLKTEKHKIKGLRGIKLDAKVSAFGKNEDKFEKICTYEGELLFTDYGISGNVVFNISFVFPLYKEVEFEVDFMPKFDYNNLFTILKKRREILKNMTMEQYFNGMINKKLGQFLTKMSGIPKLSKNISELTDNEIKKICTILKKYKIKILDTNGFKNAQVTAGGIPLSEINLENLESKKTKGLYFAGEVMDVYGECGGFNLHWAWASGKFAGENI</sequence>
<dbReference type="Pfam" id="PF22780">
    <property type="entry name" value="HI0933_like_1st"/>
    <property type="match status" value="1"/>
</dbReference>
<keyword evidence="3" id="KW-0274">FAD</keyword>
<dbReference type="RefSeq" id="WP_369711532.1">
    <property type="nucleotide sequence ID" value="NZ_CP165644.1"/>
</dbReference>
<evidence type="ECO:0000256" key="2">
    <source>
        <dbReference type="ARBA" id="ARBA00022630"/>
    </source>
</evidence>
<evidence type="ECO:0000259" key="4">
    <source>
        <dbReference type="Pfam" id="PF03486"/>
    </source>
</evidence>